<reference evidence="1" key="1">
    <citation type="submission" date="2021-06" db="EMBL/GenBank/DDBJ databases">
        <authorList>
            <person name="Kallberg Y."/>
            <person name="Tangrot J."/>
            <person name="Rosling A."/>
        </authorList>
    </citation>
    <scope>NUCLEOTIDE SEQUENCE</scope>
    <source>
        <strain evidence="1">MA461A</strain>
    </source>
</reference>
<keyword evidence="2" id="KW-1185">Reference proteome</keyword>
<evidence type="ECO:0000313" key="2">
    <source>
        <dbReference type="Proteomes" id="UP000789920"/>
    </source>
</evidence>
<proteinExistence type="predicted"/>
<sequence length="162" mass="18109">QFKFERSTARSKRLSAMSVLKDTATVNEEDANLLVLIIDTNPLVWKKSGFPLKEALRHLLVFINAHLALKHDNDVAIIASHIGVSKFLYPIPTHENSDKTIFPNMYQKFRVIDERVIANMSALFEDVDTPNNYPDKGISEPLSYETSIASSMIAGALSMALC</sequence>
<dbReference type="EMBL" id="CAJVQC010054590">
    <property type="protein sequence ID" value="CAG8794357.1"/>
    <property type="molecule type" value="Genomic_DNA"/>
</dbReference>
<accession>A0ACA9RHU8</accession>
<comment type="caution">
    <text evidence="1">The sequence shown here is derived from an EMBL/GenBank/DDBJ whole genome shotgun (WGS) entry which is preliminary data.</text>
</comment>
<organism evidence="1 2">
    <name type="scientific">Racocetra persica</name>
    <dbReference type="NCBI Taxonomy" id="160502"/>
    <lineage>
        <taxon>Eukaryota</taxon>
        <taxon>Fungi</taxon>
        <taxon>Fungi incertae sedis</taxon>
        <taxon>Mucoromycota</taxon>
        <taxon>Glomeromycotina</taxon>
        <taxon>Glomeromycetes</taxon>
        <taxon>Diversisporales</taxon>
        <taxon>Gigasporaceae</taxon>
        <taxon>Racocetra</taxon>
    </lineage>
</organism>
<gene>
    <name evidence="1" type="ORF">RPERSI_LOCUS19745</name>
</gene>
<dbReference type="Proteomes" id="UP000789920">
    <property type="component" value="Unassembled WGS sequence"/>
</dbReference>
<feature type="non-terminal residue" evidence="1">
    <location>
        <position position="162"/>
    </location>
</feature>
<protein>
    <submittedName>
        <fullName evidence="1">12261_t:CDS:1</fullName>
    </submittedName>
</protein>
<feature type="non-terminal residue" evidence="1">
    <location>
        <position position="1"/>
    </location>
</feature>
<name>A0ACA9RHU8_9GLOM</name>
<evidence type="ECO:0000313" key="1">
    <source>
        <dbReference type="EMBL" id="CAG8794357.1"/>
    </source>
</evidence>